<reference evidence="1 2" key="1">
    <citation type="journal article" date="2021" name="Hortic Res">
        <title>High-quality reference genome and annotation aids understanding of berry development for evergreen blueberry (Vaccinium darrowii).</title>
        <authorList>
            <person name="Yu J."/>
            <person name="Hulse-Kemp A.M."/>
            <person name="Babiker E."/>
            <person name="Staton M."/>
        </authorList>
    </citation>
    <scope>NUCLEOTIDE SEQUENCE [LARGE SCALE GENOMIC DNA]</scope>
    <source>
        <strain evidence="2">cv. NJ 8807/NJ 8810</strain>
        <tissue evidence="1">Young leaf</tissue>
    </source>
</reference>
<protein>
    <submittedName>
        <fullName evidence="1">Uncharacterized protein</fullName>
    </submittedName>
</protein>
<dbReference type="EMBL" id="CM037160">
    <property type="protein sequence ID" value="KAH7841547.1"/>
    <property type="molecule type" value="Genomic_DNA"/>
</dbReference>
<gene>
    <name evidence="1" type="ORF">Vadar_031372</name>
</gene>
<comment type="caution">
    <text evidence="1">The sequence shown here is derived from an EMBL/GenBank/DDBJ whole genome shotgun (WGS) entry which is preliminary data.</text>
</comment>
<accession>A0ACB7XLM1</accession>
<dbReference type="Proteomes" id="UP000828048">
    <property type="component" value="Chromosome 10"/>
</dbReference>
<evidence type="ECO:0000313" key="2">
    <source>
        <dbReference type="Proteomes" id="UP000828048"/>
    </source>
</evidence>
<organism evidence="1 2">
    <name type="scientific">Vaccinium darrowii</name>
    <dbReference type="NCBI Taxonomy" id="229202"/>
    <lineage>
        <taxon>Eukaryota</taxon>
        <taxon>Viridiplantae</taxon>
        <taxon>Streptophyta</taxon>
        <taxon>Embryophyta</taxon>
        <taxon>Tracheophyta</taxon>
        <taxon>Spermatophyta</taxon>
        <taxon>Magnoliopsida</taxon>
        <taxon>eudicotyledons</taxon>
        <taxon>Gunneridae</taxon>
        <taxon>Pentapetalae</taxon>
        <taxon>asterids</taxon>
        <taxon>Ericales</taxon>
        <taxon>Ericaceae</taxon>
        <taxon>Vaccinioideae</taxon>
        <taxon>Vaccinieae</taxon>
        <taxon>Vaccinium</taxon>
    </lineage>
</organism>
<name>A0ACB7XLM1_9ERIC</name>
<evidence type="ECO:0000313" key="1">
    <source>
        <dbReference type="EMBL" id="KAH7841547.1"/>
    </source>
</evidence>
<keyword evidence="2" id="KW-1185">Reference proteome</keyword>
<sequence>MRLPLHNHQHHRIFTLPPHSPYIPKPTAISLSSYSHRLFTNISPPLLTTPTNPLPLPAARSRLVCRLNDSDMMSQLELGKSEEKRKPQKRVNGIFWILLLNLGVYVADHFFQVRGIKALYLYHNRPTWYQFVTSTFCHANWNHLSSNLFFLYIFGKLVEEEEGNFALWLSYILTGAGANLVSWLFLPTNAVSVGASGAVFGLFAVSVLVKMSWDWRKILEVLILGQFVVEKVMEAAQASTELSGSFRGGYALQNVNHVAHLSGALIGVLLSVEQEEGTMVHSAYDSFELLSGGPTKIDAIESYGSKLLLACSDGSLRIYAPSDHSPPPPLPSAADRQLRKEPYVLERTVNGFSKRPMVAMEVLESRELLLSLSESIAFHRLPNLETIAVITKAKGANVYSWDDRRGFLCFARQKRVCIFRHDGGRGFVEVKEFGVPDTVKSMAWCGENICLGIKREYVILNSTNGALSEVFPSGRIAPPLVVCLPSGELLLGKDNIGVFVDQNGKLLQEGRICWSEAPATVVIQMPYAVGLLPRHVEIRSLRVPYPLIQTVVLRNVRHLLQSNYALIVALDTSVCGLFPIPLGAQIVQLTASGNFEEALALCRMLPLEDSSLRAAKEQSIHIRYAHYLFENGSYEEAMEHFLASQVEITYVLSLYPSITLPKSVVVSEAEKFVDISGDNPYLSRGSSGLSDDMEYSPPPQLAESDEGAALESKKMSHNTLMALIKFLQKKRYGIIEKATAEGTEEVVFDAVGDTFRSYDSNRSKKSAKGRLNMAISSGAREMAAVLDTALLQALLLTGQSSAAVELLKSVNYCEVKICEEFLQKRDQYVALLELYKCNAMHHEALKLLHQLIEESKSDQKEAELTQKFKPEMIIDYLKPLCGTDTMLVLEYAMLVLESCPRETIDLFLCGNVPADLVNVYLKQHAPSMQATYLELMLARNEDGISGNLQNEMVQIYLSEVLDWYTDLSAQQTWDEKAYSPTRKKLLSALESISGYNPEALLKRLPVDALYEERAILLGKMNKHELALSIYVHKLHLPELALSYCDRVYQSAFHQQSAKSYSTIYLTLLQIYLNPRRTTKNFEKQIIDVVSTPNSSVPKFGAKTKVGRSGRKIAEIEGAEDVRFSPGNTESGKSDGDADADDLIEQAGSSIMLDEVLDLLSKRWDRINGAQALKLLPKDTKLQNLLPFLGPLLRKSSEAYRNFSVIRSLRKSENLQVKDELYNERKTVVKIMGDSMCSLCNKKIGTSVFAVYPNGRTLVHFVCFKDSQNMKAVAKGTPRRLR</sequence>
<proteinExistence type="predicted"/>